<dbReference type="EMBL" id="QLMD01000017">
    <property type="protein sequence ID" value="RAJ93612.1"/>
    <property type="molecule type" value="Genomic_DNA"/>
</dbReference>
<accession>A0A327WRF4</accession>
<comment type="caution">
    <text evidence="3">The sequence shown here is derived from an EMBL/GenBank/DDBJ whole genome shotgun (WGS) entry which is preliminary data.</text>
</comment>
<organism evidence="3 4">
    <name type="scientific">Aliidiomarina maris</name>
    <dbReference type="NCBI Taxonomy" id="531312"/>
    <lineage>
        <taxon>Bacteria</taxon>
        <taxon>Pseudomonadati</taxon>
        <taxon>Pseudomonadota</taxon>
        <taxon>Gammaproteobacteria</taxon>
        <taxon>Alteromonadales</taxon>
        <taxon>Idiomarinaceae</taxon>
        <taxon>Aliidiomarina</taxon>
    </lineage>
</organism>
<reference evidence="3 4" key="1">
    <citation type="submission" date="2018-06" db="EMBL/GenBank/DDBJ databases">
        <title>Genomic Encyclopedia of Type Strains, Phase III (KMG-III): the genomes of soil and plant-associated and newly described type strains.</title>
        <authorList>
            <person name="Whitman W."/>
        </authorList>
    </citation>
    <scope>NUCLEOTIDE SEQUENCE [LARGE SCALE GENOMIC DNA]</scope>
    <source>
        <strain evidence="3 4">CGMCC 1.15366</strain>
    </source>
</reference>
<dbReference type="Pfam" id="PF18492">
    <property type="entry name" value="ORF_2_N"/>
    <property type="match status" value="1"/>
</dbReference>
<evidence type="ECO:0000313" key="4">
    <source>
        <dbReference type="Proteomes" id="UP000249203"/>
    </source>
</evidence>
<dbReference type="Proteomes" id="UP000249203">
    <property type="component" value="Unassembled WGS sequence"/>
</dbReference>
<gene>
    <name evidence="3" type="ORF">B0I24_11718</name>
</gene>
<sequence length="168" mass="18144">MMKKLVVTAAVGSVLMMGAAHANNDVTPQPVDQRLGNVEQSVEQTQQRGVQVDRSRLSTERVVGHYRGVDLDGGLRAGAMVYNDITRLTGEVTGNITVLMNNADIHALANEFNLSVVYQDNTTGIGQLNAAGHSDLAALLSDIQASDLVRSARLDILEARYSTDIIRR</sequence>
<protein>
    <recommendedName>
        <fullName evidence="2">ASP external chaperone domain-containing protein</fullName>
    </recommendedName>
</protein>
<evidence type="ECO:0000313" key="3">
    <source>
        <dbReference type="EMBL" id="RAJ93612.1"/>
    </source>
</evidence>
<name>A0A327WRF4_9GAMM</name>
<evidence type="ECO:0000259" key="2">
    <source>
        <dbReference type="Pfam" id="PF18492"/>
    </source>
</evidence>
<dbReference type="AlphaFoldDB" id="A0A327WRF4"/>
<evidence type="ECO:0000256" key="1">
    <source>
        <dbReference type="SAM" id="SignalP"/>
    </source>
</evidence>
<dbReference type="InterPro" id="IPR040536">
    <property type="entry name" value="ASPCH"/>
</dbReference>
<feature type="domain" description="ASP external chaperone" evidence="2">
    <location>
        <begin position="65"/>
        <end position="160"/>
    </location>
</feature>
<feature type="signal peptide" evidence="1">
    <location>
        <begin position="1"/>
        <end position="22"/>
    </location>
</feature>
<feature type="chain" id="PRO_5016249028" description="ASP external chaperone domain-containing protein" evidence="1">
    <location>
        <begin position="23"/>
        <end position="168"/>
    </location>
</feature>
<keyword evidence="1" id="KW-0732">Signal</keyword>
<proteinExistence type="predicted"/>